<keyword evidence="5" id="KW-0418">Kinase</keyword>
<dbReference type="Pfam" id="PF00512">
    <property type="entry name" value="HisKA"/>
    <property type="match status" value="1"/>
</dbReference>
<dbReference type="SMART" id="SM00091">
    <property type="entry name" value="PAS"/>
    <property type="match status" value="2"/>
</dbReference>
<evidence type="ECO:0000256" key="3">
    <source>
        <dbReference type="ARBA" id="ARBA00022553"/>
    </source>
</evidence>
<dbReference type="Pfam" id="PF08447">
    <property type="entry name" value="PAS_3"/>
    <property type="match status" value="1"/>
</dbReference>
<dbReference type="PANTHER" id="PTHR43304">
    <property type="entry name" value="PHYTOCHROME-LIKE PROTEIN CPH1"/>
    <property type="match status" value="1"/>
</dbReference>
<reference evidence="9" key="2">
    <citation type="submission" date="2023-07" db="EMBL/GenBank/DDBJ databases">
        <authorList>
            <person name="Jung D.-H."/>
        </authorList>
    </citation>
    <scope>NUCLEOTIDE SEQUENCE [LARGE SCALE GENOMIC DNA]</scope>
    <source>
        <strain evidence="9">JA-25</strain>
    </source>
</reference>
<dbReference type="InterPro" id="IPR003594">
    <property type="entry name" value="HATPase_dom"/>
</dbReference>
<dbReference type="Gene3D" id="3.30.565.10">
    <property type="entry name" value="Histidine kinase-like ATPase, C-terminal domain"/>
    <property type="match status" value="1"/>
</dbReference>
<sequence length="543" mass="60721">MTAEPSPYDPDSTAAENERLTFSLQAAGVGTWDYNLQTGHAQWSAICKQLFGLSADAQVTSQILLNQVHPDDRVWVEQANRQALSPLSHGHHHIVFRTLGPGGQLRWVEAKGKTVQNEQGQTIRFSGIVQDVTQQVLTQRAIEQSEYRFRSLIEEAPLPAALLVGRELVIEFANSPQIEVWGKGHDVRGKTLAQLLPEMEGQPFLAILDEVFTTAKAYQTCNSPAELVIGGVRSTYYFDFTFKPLRNTQEQVYAILAMGVDVTQQVVARRMIEESEERYRTLSVQLDQQVQARTQQLQAYIHDLQRSNENLQQFAYIASHDLQEPLRKIQAFSTLLQKSAIDQSIQNIDYLERIQGSANRMSTLIRDLLTFSRISTQQDQSGLLALTDILQSALADLDMSIQETGATIHLDPLPMVVGDALQLSQLFQNLLSNALKFQLKGRPPVIDIRYKWVAAENLPPEILPNRRTLAYHQITVTDNGIGFDEKYKHRIFQVFQRLHGMGIYSGTGIGLAICEKVVANHGGAIMASSQLGQGAVFTIYLPA</sequence>
<dbReference type="PROSITE" id="PS50109">
    <property type="entry name" value="HIS_KIN"/>
    <property type="match status" value="1"/>
</dbReference>
<evidence type="ECO:0000313" key="8">
    <source>
        <dbReference type="EMBL" id="NID12896.1"/>
    </source>
</evidence>
<dbReference type="InterPro" id="IPR003661">
    <property type="entry name" value="HisK_dim/P_dom"/>
</dbReference>
<evidence type="ECO:0000259" key="6">
    <source>
        <dbReference type="PROSITE" id="PS50109"/>
    </source>
</evidence>
<dbReference type="EMBL" id="WAEL01000009">
    <property type="protein sequence ID" value="NID12896.1"/>
    <property type="molecule type" value="Genomic_DNA"/>
</dbReference>
<feature type="domain" description="PAC" evidence="7">
    <location>
        <begin position="92"/>
        <end position="144"/>
    </location>
</feature>
<dbReference type="InterPro" id="IPR035965">
    <property type="entry name" value="PAS-like_dom_sf"/>
</dbReference>
<dbReference type="Gene3D" id="1.10.287.130">
    <property type="match status" value="1"/>
</dbReference>
<dbReference type="NCBIfam" id="TIGR00229">
    <property type="entry name" value="sensory_box"/>
    <property type="match status" value="1"/>
</dbReference>
<dbReference type="RefSeq" id="WP_166693588.1">
    <property type="nucleotide sequence ID" value="NZ_WAEL01000009.1"/>
</dbReference>
<dbReference type="InterPro" id="IPR000700">
    <property type="entry name" value="PAS-assoc_C"/>
</dbReference>
<comment type="caution">
    <text evidence="8">The sequence shown here is derived from an EMBL/GenBank/DDBJ whole genome shotgun (WGS) entry which is preliminary data.</text>
</comment>
<dbReference type="PRINTS" id="PR00344">
    <property type="entry name" value="BCTRLSENSOR"/>
</dbReference>
<keyword evidence="3" id="KW-0597">Phosphoprotein</keyword>
<dbReference type="InterPro" id="IPR001610">
    <property type="entry name" value="PAC"/>
</dbReference>
<organism evidence="8 9">
    <name type="scientific">Fibrivirga algicola</name>
    <dbReference type="NCBI Taxonomy" id="2950420"/>
    <lineage>
        <taxon>Bacteria</taxon>
        <taxon>Pseudomonadati</taxon>
        <taxon>Bacteroidota</taxon>
        <taxon>Cytophagia</taxon>
        <taxon>Cytophagales</taxon>
        <taxon>Spirosomataceae</taxon>
        <taxon>Fibrivirga</taxon>
    </lineage>
</organism>
<dbReference type="InterPro" id="IPR013656">
    <property type="entry name" value="PAS_4"/>
</dbReference>
<dbReference type="SUPFAM" id="SSF55785">
    <property type="entry name" value="PYP-like sensor domain (PAS domain)"/>
    <property type="match status" value="2"/>
</dbReference>
<reference evidence="9" key="1">
    <citation type="submission" date="2019-09" db="EMBL/GenBank/DDBJ databases">
        <authorList>
            <person name="Jung D.-H."/>
        </authorList>
    </citation>
    <scope>NUCLEOTIDE SEQUENCE [LARGE SCALE GENOMIC DNA]</scope>
    <source>
        <strain evidence="9">JA-25</strain>
    </source>
</reference>
<evidence type="ECO:0000259" key="7">
    <source>
        <dbReference type="PROSITE" id="PS50113"/>
    </source>
</evidence>
<comment type="catalytic activity">
    <reaction evidence="1">
        <text>ATP + protein L-histidine = ADP + protein N-phospho-L-histidine.</text>
        <dbReference type="EC" id="2.7.13.3"/>
    </reaction>
</comment>
<dbReference type="SMART" id="SM00086">
    <property type="entry name" value="PAC"/>
    <property type="match status" value="2"/>
</dbReference>
<dbReference type="Pfam" id="PF02518">
    <property type="entry name" value="HATPase_c"/>
    <property type="match status" value="1"/>
</dbReference>
<dbReference type="Gene3D" id="3.30.450.20">
    <property type="entry name" value="PAS domain"/>
    <property type="match status" value="2"/>
</dbReference>
<dbReference type="InterPro" id="IPR052162">
    <property type="entry name" value="Sensor_kinase/Photoreceptor"/>
</dbReference>
<proteinExistence type="predicted"/>
<dbReference type="EC" id="2.7.13.3" evidence="2"/>
<dbReference type="SUPFAM" id="SSF47384">
    <property type="entry name" value="Homodimeric domain of signal transducing histidine kinase"/>
    <property type="match status" value="1"/>
</dbReference>
<feature type="domain" description="Histidine kinase" evidence="6">
    <location>
        <begin position="317"/>
        <end position="543"/>
    </location>
</feature>
<dbReference type="InterPro" id="IPR013655">
    <property type="entry name" value="PAS_fold_3"/>
</dbReference>
<dbReference type="InterPro" id="IPR036097">
    <property type="entry name" value="HisK_dim/P_sf"/>
</dbReference>
<evidence type="ECO:0000256" key="5">
    <source>
        <dbReference type="ARBA" id="ARBA00022777"/>
    </source>
</evidence>
<evidence type="ECO:0000256" key="1">
    <source>
        <dbReference type="ARBA" id="ARBA00000085"/>
    </source>
</evidence>
<evidence type="ECO:0000256" key="2">
    <source>
        <dbReference type="ARBA" id="ARBA00012438"/>
    </source>
</evidence>
<dbReference type="CDD" id="cd00082">
    <property type="entry name" value="HisKA"/>
    <property type="match status" value="1"/>
</dbReference>
<dbReference type="InterPro" id="IPR004358">
    <property type="entry name" value="Sig_transdc_His_kin-like_C"/>
</dbReference>
<keyword evidence="4" id="KW-0808">Transferase</keyword>
<protein>
    <recommendedName>
        <fullName evidence="2">histidine kinase</fullName>
        <ecNumber evidence="2">2.7.13.3</ecNumber>
    </recommendedName>
</protein>
<dbReference type="Pfam" id="PF08448">
    <property type="entry name" value="PAS_4"/>
    <property type="match status" value="1"/>
</dbReference>
<dbReference type="SMART" id="SM00387">
    <property type="entry name" value="HATPase_c"/>
    <property type="match status" value="1"/>
</dbReference>
<name>A0ABX0QK98_9BACT</name>
<dbReference type="InterPro" id="IPR036890">
    <property type="entry name" value="HATPase_C_sf"/>
</dbReference>
<evidence type="ECO:0000256" key="4">
    <source>
        <dbReference type="ARBA" id="ARBA00022679"/>
    </source>
</evidence>
<dbReference type="PANTHER" id="PTHR43304:SF1">
    <property type="entry name" value="PAC DOMAIN-CONTAINING PROTEIN"/>
    <property type="match status" value="1"/>
</dbReference>
<dbReference type="SMART" id="SM00388">
    <property type="entry name" value="HisKA"/>
    <property type="match status" value="1"/>
</dbReference>
<dbReference type="InterPro" id="IPR000014">
    <property type="entry name" value="PAS"/>
</dbReference>
<dbReference type="PROSITE" id="PS50113">
    <property type="entry name" value="PAC"/>
    <property type="match status" value="1"/>
</dbReference>
<dbReference type="InterPro" id="IPR005467">
    <property type="entry name" value="His_kinase_dom"/>
</dbReference>
<gene>
    <name evidence="8" type="ORF">F7231_22180</name>
</gene>
<evidence type="ECO:0000313" key="9">
    <source>
        <dbReference type="Proteomes" id="UP000606008"/>
    </source>
</evidence>
<accession>A0ABX0QK98</accession>
<dbReference type="Gene3D" id="2.10.70.100">
    <property type="match status" value="1"/>
</dbReference>
<dbReference type="SUPFAM" id="SSF55874">
    <property type="entry name" value="ATPase domain of HSP90 chaperone/DNA topoisomerase II/histidine kinase"/>
    <property type="match status" value="1"/>
</dbReference>
<dbReference type="Proteomes" id="UP000606008">
    <property type="component" value="Unassembled WGS sequence"/>
</dbReference>
<dbReference type="CDD" id="cd00130">
    <property type="entry name" value="PAS"/>
    <property type="match status" value="1"/>
</dbReference>
<keyword evidence="9" id="KW-1185">Reference proteome</keyword>